<sequence length="319" mass="36221">MAASNSSGTPAEDETPTSTKVWTTLLTNTAYLPGLLTLDYSLKRAKSAYPLIVLYTDELPAEAHEALDRRGIRKRHVPYLLPTAANDYSNDPRFYDCWTKMVPYGLTEYKRIVQLDSDMLVMQNMDELMAIDLDPPELEGKGNKVFAASHACVCNPLKKSHYPQDWIPANCAFTHQHDKPDLAQVTGSPCTTGLQYMNGGLQVVNPSKAIYDLILDALQQPQTADYAFADQSLLSDLFRGRWVALPYVYNALKTLRWKGVHDQIWRDDKVKNIHYILAPKPWNTREVHNDSDRVSHAWFWDLSDERQALEKQSGIDDGF</sequence>
<protein>
    <recommendedName>
        <fullName evidence="3">Glycosyltransferase family 8 protein</fullName>
    </recommendedName>
</protein>
<dbReference type="PANTHER" id="PTHR11183">
    <property type="entry name" value="GLYCOGENIN SUBFAMILY MEMBER"/>
    <property type="match status" value="1"/>
</dbReference>
<dbReference type="Gene3D" id="3.90.550.10">
    <property type="entry name" value="Spore Coat Polysaccharide Biosynthesis Protein SpsA, Chain A"/>
    <property type="match status" value="1"/>
</dbReference>
<dbReference type="EMBL" id="JBHGVX010000006">
    <property type="protein sequence ID" value="KAL1794784.1"/>
    <property type="molecule type" value="Genomic_DNA"/>
</dbReference>
<dbReference type="InterPro" id="IPR050587">
    <property type="entry name" value="GNT1/Glycosyltrans_8"/>
</dbReference>
<evidence type="ECO:0000313" key="2">
    <source>
        <dbReference type="Proteomes" id="UP001578633"/>
    </source>
</evidence>
<gene>
    <name evidence="1" type="ORF">ACET3X_006600</name>
</gene>
<keyword evidence="2" id="KW-1185">Reference proteome</keyword>
<reference evidence="1 2" key="1">
    <citation type="submission" date="2024-09" db="EMBL/GenBank/DDBJ databases">
        <title>T2T genomes of carrot and Alternaria dauci and their utility for understanding host-pathogen interaction during carrot leaf blight disease.</title>
        <authorList>
            <person name="Liu W."/>
            <person name="Xu S."/>
            <person name="Ou C."/>
            <person name="Liu X."/>
            <person name="Zhuang F."/>
            <person name="Deng X.W."/>
        </authorList>
    </citation>
    <scope>NUCLEOTIDE SEQUENCE [LARGE SCALE GENOMIC DNA]</scope>
    <source>
        <strain evidence="1 2">A2016</strain>
    </source>
</reference>
<dbReference type="SUPFAM" id="SSF53448">
    <property type="entry name" value="Nucleotide-diphospho-sugar transferases"/>
    <property type="match status" value="1"/>
</dbReference>
<name>A0ABR3UEM0_9PLEO</name>
<dbReference type="InterPro" id="IPR002495">
    <property type="entry name" value="Glyco_trans_8"/>
</dbReference>
<dbReference type="InterPro" id="IPR029044">
    <property type="entry name" value="Nucleotide-diphossugar_trans"/>
</dbReference>
<proteinExistence type="predicted"/>
<dbReference type="CDD" id="cd02537">
    <property type="entry name" value="GT8_Glycogenin"/>
    <property type="match status" value="1"/>
</dbReference>
<dbReference type="GeneID" id="96086922"/>
<evidence type="ECO:0008006" key="3">
    <source>
        <dbReference type="Google" id="ProtNLM"/>
    </source>
</evidence>
<evidence type="ECO:0000313" key="1">
    <source>
        <dbReference type="EMBL" id="KAL1794784.1"/>
    </source>
</evidence>
<accession>A0ABR3UEM0</accession>
<dbReference type="Proteomes" id="UP001578633">
    <property type="component" value="Chromosome 6"/>
</dbReference>
<dbReference type="RefSeq" id="XP_069305368.1">
    <property type="nucleotide sequence ID" value="XM_069452748.1"/>
</dbReference>
<comment type="caution">
    <text evidence="1">The sequence shown here is derived from an EMBL/GenBank/DDBJ whole genome shotgun (WGS) entry which is preliminary data.</text>
</comment>
<dbReference type="Pfam" id="PF01501">
    <property type="entry name" value="Glyco_transf_8"/>
    <property type="match status" value="1"/>
</dbReference>
<organism evidence="1 2">
    <name type="scientific">Alternaria dauci</name>
    <dbReference type="NCBI Taxonomy" id="48095"/>
    <lineage>
        <taxon>Eukaryota</taxon>
        <taxon>Fungi</taxon>
        <taxon>Dikarya</taxon>
        <taxon>Ascomycota</taxon>
        <taxon>Pezizomycotina</taxon>
        <taxon>Dothideomycetes</taxon>
        <taxon>Pleosporomycetidae</taxon>
        <taxon>Pleosporales</taxon>
        <taxon>Pleosporineae</taxon>
        <taxon>Pleosporaceae</taxon>
        <taxon>Alternaria</taxon>
        <taxon>Alternaria sect. Porri</taxon>
    </lineage>
</organism>